<dbReference type="GeneID" id="57167437"/>
<reference evidence="6 7" key="1">
    <citation type="submission" date="2016-10" db="EMBL/GenBank/DDBJ databases">
        <title>Evaluation of Human, Veterinary and Environmental Mycobacterium chelonae Isolates by Core Genome Phylogenomic Analysis, Targeted Gene Comparison, and Anti-microbial Susceptibility Patterns: A Tale of Mistaken Identities.</title>
        <authorList>
            <person name="Fogelson S.B."/>
            <person name="Camus A.C."/>
            <person name="Lorenz W."/>
            <person name="Vasireddy R."/>
            <person name="Vasireddy S."/>
            <person name="Smith T."/>
            <person name="Brown-Elliott B.A."/>
            <person name="Wallace R.J.Jr."/>
            <person name="Hasan N.A."/>
            <person name="Reischl U."/>
            <person name="Sanchez S."/>
        </authorList>
    </citation>
    <scope>NUCLEOTIDE SEQUENCE [LARGE SCALE GENOMIC DNA]</scope>
    <source>
        <strain evidence="6 7">1559</strain>
    </source>
</reference>
<keyword evidence="3" id="KW-0472">Membrane</keyword>
<evidence type="ECO:0000256" key="1">
    <source>
        <dbReference type="ARBA" id="ARBA00022475"/>
    </source>
</evidence>
<name>A0A1S1L787_9MYCO</name>
<dbReference type="PROSITE" id="PS51257">
    <property type="entry name" value="PROKAR_LIPOPROTEIN"/>
    <property type="match status" value="1"/>
</dbReference>
<evidence type="ECO:0000256" key="2">
    <source>
        <dbReference type="ARBA" id="ARBA00022729"/>
    </source>
</evidence>
<dbReference type="Pfam" id="PF05481">
    <property type="entry name" value="Myco_19_kDa"/>
    <property type="match status" value="1"/>
</dbReference>
<evidence type="ECO:0000313" key="7">
    <source>
        <dbReference type="Proteomes" id="UP000179616"/>
    </source>
</evidence>
<evidence type="ECO:0000256" key="5">
    <source>
        <dbReference type="ARBA" id="ARBA00023288"/>
    </source>
</evidence>
<proteinExistence type="predicted"/>
<dbReference type="Proteomes" id="UP000179616">
    <property type="component" value="Unassembled WGS sequence"/>
</dbReference>
<dbReference type="AlphaFoldDB" id="A0A1S1L787"/>
<evidence type="ECO:0008006" key="8">
    <source>
        <dbReference type="Google" id="ProtNLM"/>
    </source>
</evidence>
<keyword evidence="1" id="KW-1003">Cell membrane</keyword>
<evidence type="ECO:0000256" key="4">
    <source>
        <dbReference type="ARBA" id="ARBA00023139"/>
    </source>
</evidence>
<dbReference type="GO" id="GO:0016020">
    <property type="term" value="C:membrane"/>
    <property type="evidence" value="ECO:0007669"/>
    <property type="project" value="InterPro"/>
</dbReference>
<keyword evidence="2" id="KW-0732">Signal</keyword>
<dbReference type="RefSeq" id="WP_070937761.1">
    <property type="nucleotide sequence ID" value="NZ_MLIK01000019.1"/>
</dbReference>
<sequence>MKRALLVGVTAAVAVVGGLTGCSNSKSGSGGATSAAPLANAVIVDGQKQNVSGSVSCQTSGDNINIGFGDPNSASNGIGAVVTSASPPDVHALGLGVVNGVTLGYSDAVSGQGSASVTLSGKSYKITGTAVGVDPNSQQQVSKTFELDLTCP</sequence>
<keyword evidence="5" id="KW-0449">Lipoprotein</keyword>
<comment type="caution">
    <text evidence="6">The sequence shown here is derived from an EMBL/GenBank/DDBJ whole genome shotgun (WGS) entry which is preliminary data.</text>
</comment>
<organism evidence="6 7">
    <name type="scientific">Mycobacteroides franklinii</name>
    <dbReference type="NCBI Taxonomy" id="948102"/>
    <lineage>
        <taxon>Bacteria</taxon>
        <taxon>Bacillati</taxon>
        <taxon>Actinomycetota</taxon>
        <taxon>Actinomycetes</taxon>
        <taxon>Mycobacteriales</taxon>
        <taxon>Mycobacteriaceae</taxon>
        <taxon>Mycobacteroides</taxon>
    </lineage>
</organism>
<dbReference type="EMBL" id="MLIK01000019">
    <property type="protein sequence ID" value="OHU21295.1"/>
    <property type="molecule type" value="Genomic_DNA"/>
</dbReference>
<dbReference type="OrthoDB" id="4376250at2"/>
<accession>A0A1S1L787</accession>
<gene>
    <name evidence="6" type="ORF">BKG76_11565</name>
</gene>
<evidence type="ECO:0000256" key="3">
    <source>
        <dbReference type="ARBA" id="ARBA00023136"/>
    </source>
</evidence>
<keyword evidence="4" id="KW-0564">Palmitate</keyword>
<evidence type="ECO:0000313" key="6">
    <source>
        <dbReference type="EMBL" id="OHU21295.1"/>
    </source>
</evidence>
<protein>
    <recommendedName>
        <fullName evidence="8">Lipoprotein LpqH</fullName>
    </recommendedName>
</protein>
<dbReference type="InterPro" id="IPR008691">
    <property type="entry name" value="LpqH"/>
</dbReference>